<name>A0A9D9NAY3_9BACT</name>
<evidence type="ECO:0000256" key="5">
    <source>
        <dbReference type="ARBA" id="ARBA00023136"/>
    </source>
</evidence>
<keyword evidence="5 6" id="KW-0472">Membrane</keyword>
<evidence type="ECO:0000256" key="2">
    <source>
        <dbReference type="ARBA" id="ARBA00022475"/>
    </source>
</evidence>
<keyword evidence="4 6" id="KW-1133">Transmembrane helix</keyword>
<evidence type="ECO:0000256" key="3">
    <source>
        <dbReference type="ARBA" id="ARBA00022692"/>
    </source>
</evidence>
<keyword evidence="3 6" id="KW-0812">Transmembrane</keyword>
<evidence type="ECO:0000256" key="4">
    <source>
        <dbReference type="ARBA" id="ARBA00022989"/>
    </source>
</evidence>
<dbReference type="PANTHER" id="PTHR30250:SF26">
    <property type="entry name" value="PSMA PROTEIN"/>
    <property type="match status" value="1"/>
</dbReference>
<feature type="transmembrane region" description="Helical" evidence="6">
    <location>
        <begin position="12"/>
        <end position="36"/>
    </location>
</feature>
<keyword evidence="2" id="KW-1003">Cell membrane</keyword>
<evidence type="ECO:0000256" key="1">
    <source>
        <dbReference type="ARBA" id="ARBA00004651"/>
    </source>
</evidence>
<reference evidence="7" key="2">
    <citation type="journal article" date="2021" name="PeerJ">
        <title>Extensive microbial diversity within the chicken gut microbiome revealed by metagenomics and culture.</title>
        <authorList>
            <person name="Gilroy R."/>
            <person name="Ravi A."/>
            <person name="Getino M."/>
            <person name="Pursley I."/>
            <person name="Horton D.L."/>
            <person name="Alikhan N.F."/>
            <person name="Baker D."/>
            <person name="Gharbi K."/>
            <person name="Hall N."/>
            <person name="Watson M."/>
            <person name="Adriaenssens E.M."/>
            <person name="Foster-Nyarko E."/>
            <person name="Jarju S."/>
            <person name="Secka A."/>
            <person name="Antonio M."/>
            <person name="Oren A."/>
            <person name="Chaudhuri R.R."/>
            <person name="La Ragione R."/>
            <person name="Hildebrand F."/>
            <person name="Pallen M.J."/>
        </authorList>
    </citation>
    <scope>NUCLEOTIDE SEQUENCE</scope>
    <source>
        <strain evidence="7">B1-15692</strain>
    </source>
</reference>
<evidence type="ECO:0008006" key="9">
    <source>
        <dbReference type="Google" id="ProtNLM"/>
    </source>
</evidence>
<sequence>MQAATRVVFNTAVLYAKILISMAIALVSVPLVLKALGASDYGLYNLIAGIVSMLTFLNNSMTVSSQRYMSVAMGEGNVCKINSIYNASFVLHLVLAFGIVVALEIIGFPSIRKLNIAPDRLWCANIIFHFLVLSMFSRIIAVPFDALMNAQEDMLAFSVIELFDSLIMLAIAVTLQFIPIDKLVFYGGAVSAIAVLTLLMKWLWCRRAYKQFRISRHVKVDKSLIKEMLGFTGWNLFGGLAMMGRNQGVAVVFNIFLGTIANAAYGVANQINGALSQFSSTFQRAINPQLMKSEGMGNRARLQRISIISSKFSALALCLISIPLIILMDDVLQIWLKDNIPASTLELSRCILVLSIVYQFSTGLMSAIQATGQIKYYQITMGLLILSNIPIAFILLKLDYPIYYVTIGFIVIETISLIVRIIMAKRLTGLMPQVYITQVVYPVLVIIVVSVLACLIPYYAIDNIYVRLLIVCLTYVITYLVMMWIVALEKEHRKLILSKIKKVI</sequence>
<dbReference type="GO" id="GO:0005886">
    <property type="term" value="C:plasma membrane"/>
    <property type="evidence" value="ECO:0007669"/>
    <property type="project" value="UniProtKB-SubCell"/>
</dbReference>
<dbReference type="PANTHER" id="PTHR30250">
    <property type="entry name" value="PST FAMILY PREDICTED COLANIC ACID TRANSPORTER"/>
    <property type="match status" value="1"/>
</dbReference>
<feature type="transmembrane region" description="Helical" evidence="6">
    <location>
        <begin position="249"/>
        <end position="268"/>
    </location>
</feature>
<feature type="transmembrane region" description="Helical" evidence="6">
    <location>
        <begin position="376"/>
        <end position="396"/>
    </location>
</feature>
<feature type="transmembrane region" description="Helical" evidence="6">
    <location>
        <begin position="42"/>
        <end position="63"/>
    </location>
</feature>
<feature type="transmembrane region" description="Helical" evidence="6">
    <location>
        <begin position="305"/>
        <end position="326"/>
    </location>
</feature>
<feature type="transmembrane region" description="Helical" evidence="6">
    <location>
        <begin position="464"/>
        <end position="488"/>
    </location>
</feature>
<dbReference type="Proteomes" id="UP000823660">
    <property type="component" value="Unassembled WGS sequence"/>
</dbReference>
<dbReference type="InterPro" id="IPR050833">
    <property type="entry name" value="Poly_Biosynth_Transport"/>
</dbReference>
<comment type="caution">
    <text evidence="7">The sequence shown here is derived from an EMBL/GenBank/DDBJ whole genome shotgun (WGS) entry which is preliminary data.</text>
</comment>
<organism evidence="7 8">
    <name type="scientific">Candidatus Cryptobacteroides faecipullorum</name>
    <dbReference type="NCBI Taxonomy" id="2840764"/>
    <lineage>
        <taxon>Bacteria</taxon>
        <taxon>Pseudomonadati</taxon>
        <taxon>Bacteroidota</taxon>
        <taxon>Bacteroidia</taxon>
        <taxon>Bacteroidales</taxon>
        <taxon>Candidatus Cryptobacteroides</taxon>
    </lineage>
</organism>
<gene>
    <name evidence="7" type="ORF">IAB99_04295</name>
</gene>
<comment type="subcellular location">
    <subcellularLocation>
        <location evidence="1">Cell membrane</location>
        <topology evidence="1">Multi-pass membrane protein</topology>
    </subcellularLocation>
</comment>
<evidence type="ECO:0000313" key="8">
    <source>
        <dbReference type="Proteomes" id="UP000823660"/>
    </source>
</evidence>
<dbReference type="EMBL" id="JADIMH010000022">
    <property type="protein sequence ID" value="MBO8466967.1"/>
    <property type="molecule type" value="Genomic_DNA"/>
</dbReference>
<evidence type="ECO:0000313" key="7">
    <source>
        <dbReference type="EMBL" id="MBO8466967.1"/>
    </source>
</evidence>
<feature type="transmembrane region" description="Helical" evidence="6">
    <location>
        <begin position="154"/>
        <end position="178"/>
    </location>
</feature>
<feature type="transmembrane region" description="Helical" evidence="6">
    <location>
        <begin position="84"/>
        <end position="106"/>
    </location>
</feature>
<feature type="transmembrane region" description="Helical" evidence="6">
    <location>
        <begin position="126"/>
        <end position="147"/>
    </location>
</feature>
<proteinExistence type="predicted"/>
<feature type="transmembrane region" description="Helical" evidence="6">
    <location>
        <begin position="184"/>
        <end position="204"/>
    </location>
</feature>
<feature type="transmembrane region" description="Helical" evidence="6">
    <location>
        <begin position="434"/>
        <end position="458"/>
    </location>
</feature>
<protein>
    <recommendedName>
        <fullName evidence="9">Polysaccharide biosynthesis protein</fullName>
    </recommendedName>
</protein>
<evidence type="ECO:0000256" key="6">
    <source>
        <dbReference type="SAM" id="Phobius"/>
    </source>
</evidence>
<dbReference type="AlphaFoldDB" id="A0A9D9NAY3"/>
<feature type="transmembrane region" description="Helical" evidence="6">
    <location>
        <begin position="402"/>
        <end position="422"/>
    </location>
</feature>
<reference evidence="7" key="1">
    <citation type="submission" date="2020-10" db="EMBL/GenBank/DDBJ databases">
        <authorList>
            <person name="Gilroy R."/>
        </authorList>
    </citation>
    <scope>NUCLEOTIDE SEQUENCE</scope>
    <source>
        <strain evidence="7">B1-15692</strain>
    </source>
</reference>
<accession>A0A9D9NAY3</accession>